<dbReference type="WBParaSite" id="HPLM_0002062301-mRNA-1">
    <property type="protein sequence ID" value="HPLM_0002062301-mRNA-1"/>
    <property type="gene ID" value="HPLM_0002062301"/>
</dbReference>
<sequence length="69" mass="7571">ESDRIVGDAVTTARKSSFVVVASAIELPFVVVPFFCTCVINKDGFRGTDGFSEKKSIFKDFLKRIVPLA</sequence>
<accession>A0A0N4X8D1</accession>
<evidence type="ECO:0000313" key="3">
    <source>
        <dbReference type="WBParaSite" id="HPLM_0002062301-mRNA-1"/>
    </source>
</evidence>
<evidence type="ECO:0000313" key="2">
    <source>
        <dbReference type="Proteomes" id="UP000268014"/>
    </source>
</evidence>
<keyword evidence="2" id="KW-1185">Reference proteome</keyword>
<name>A0A0N4X8D1_HAEPC</name>
<reference evidence="1 2" key="2">
    <citation type="submission" date="2018-11" db="EMBL/GenBank/DDBJ databases">
        <authorList>
            <consortium name="Pathogen Informatics"/>
        </authorList>
    </citation>
    <scope>NUCLEOTIDE SEQUENCE [LARGE SCALE GENOMIC DNA]</scope>
    <source>
        <strain evidence="1 2">MHpl1</strain>
    </source>
</reference>
<dbReference type="AlphaFoldDB" id="A0A0N4X8D1"/>
<dbReference type="Proteomes" id="UP000268014">
    <property type="component" value="Unassembled WGS sequence"/>
</dbReference>
<reference evidence="3" key="1">
    <citation type="submission" date="2017-02" db="UniProtKB">
        <authorList>
            <consortium name="WormBaseParasite"/>
        </authorList>
    </citation>
    <scope>IDENTIFICATION</scope>
</reference>
<proteinExistence type="predicted"/>
<dbReference type="EMBL" id="UZAF01022401">
    <property type="protein sequence ID" value="VDO84954.1"/>
    <property type="molecule type" value="Genomic_DNA"/>
</dbReference>
<organism evidence="3">
    <name type="scientific">Haemonchus placei</name>
    <name type="common">Barber's pole worm</name>
    <dbReference type="NCBI Taxonomy" id="6290"/>
    <lineage>
        <taxon>Eukaryota</taxon>
        <taxon>Metazoa</taxon>
        <taxon>Ecdysozoa</taxon>
        <taxon>Nematoda</taxon>
        <taxon>Chromadorea</taxon>
        <taxon>Rhabditida</taxon>
        <taxon>Rhabditina</taxon>
        <taxon>Rhabditomorpha</taxon>
        <taxon>Strongyloidea</taxon>
        <taxon>Trichostrongylidae</taxon>
        <taxon>Haemonchus</taxon>
    </lineage>
</organism>
<protein>
    <submittedName>
        <fullName evidence="3">RDD family protein</fullName>
    </submittedName>
</protein>
<evidence type="ECO:0000313" key="1">
    <source>
        <dbReference type="EMBL" id="VDO84954.1"/>
    </source>
</evidence>
<gene>
    <name evidence="1" type="ORF">HPLM_LOCUS20615</name>
</gene>